<reference evidence="7 8" key="1">
    <citation type="submission" date="2016-10" db="EMBL/GenBank/DDBJ databases">
        <authorList>
            <person name="de Groot N.N."/>
        </authorList>
    </citation>
    <scope>NUCLEOTIDE SEQUENCE [LARGE SCALE GENOMIC DNA]</scope>
    <source>
        <strain evidence="7 8">DSM 26915</strain>
    </source>
</reference>
<feature type="domain" description="OmpA-like" evidence="6">
    <location>
        <begin position="191"/>
        <end position="307"/>
    </location>
</feature>
<dbReference type="GO" id="GO:0009279">
    <property type="term" value="C:cell outer membrane"/>
    <property type="evidence" value="ECO:0007669"/>
    <property type="project" value="UniProtKB-SubCell"/>
</dbReference>
<dbReference type="EMBL" id="FNUZ01000003">
    <property type="protein sequence ID" value="SEG26841.1"/>
    <property type="molecule type" value="Genomic_DNA"/>
</dbReference>
<keyword evidence="8" id="KW-1185">Reference proteome</keyword>
<dbReference type="AlphaFoldDB" id="A0A1H5YRS1"/>
<name>A0A1H5YRS1_9RHOB</name>
<keyword evidence="2 4" id="KW-0472">Membrane</keyword>
<evidence type="ECO:0000259" key="6">
    <source>
        <dbReference type="PROSITE" id="PS51123"/>
    </source>
</evidence>
<evidence type="ECO:0000313" key="8">
    <source>
        <dbReference type="Proteomes" id="UP000236752"/>
    </source>
</evidence>
<evidence type="ECO:0000256" key="5">
    <source>
        <dbReference type="SAM" id="SignalP"/>
    </source>
</evidence>
<keyword evidence="3" id="KW-0998">Cell outer membrane</keyword>
<evidence type="ECO:0000256" key="1">
    <source>
        <dbReference type="ARBA" id="ARBA00004442"/>
    </source>
</evidence>
<dbReference type="Gene3D" id="3.30.1330.60">
    <property type="entry name" value="OmpA-like domain"/>
    <property type="match status" value="1"/>
</dbReference>
<gene>
    <name evidence="7" type="ORF">SAMN04488045_2229</name>
</gene>
<keyword evidence="5" id="KW-0732">Signal</keyword>
<dbReference type="SUPFAM" id="SSF103088">
    <property type="entry name" value="OmpA-like"/>
    <property type="match status" value="1"/>
</dbReference>
<proteinExistence type="predicted"/>
<dbReference type="InterPro" id="IPR050330">
    <property type="entry name" value="Bact_OuterMem_StrucFunc"/>
</dbReference>
<dbReference type="PRINTS" id="PR01021">
    <property type="entry name" value="OMPADOMAIN"/>
</dbReference>
<dbReference type="RefSeq" id="WP_234994739.1">
    <property type="nucleotide sequence ID" value="NZ_FNUZ01000003.1"/>
</dbReference>
<dbReference type="InterPro" id="IPR006664">
    <property type="entry name" value="OMP_bac"/>
</dbReference>
<evidence type="ECO:0000313" key="7">
    <source>
        <dbReference type="EMBL" id="SEG26841.1"/>
    </source>
</evidence>
<dbReference type="PANTHER" id="PTHR30329">
    <property type="entry name" value="STATOR ELEMENT OF FLAGELLAR MOTOR COMPLEX"/>
    <property type="match status" value="1"/>
</dbReference>
<dbReference type="InterPro" id="IPR036737">
    <property type="entry name" value="OmpA-like_sf"/>
</dbReference>
<evidence type="ECO:0000256" key="4">
    <source>
        <dbReference type="PROSITE-ProRule" id="PRU00473"/>
    </source>
</evidence>
<feature type="signal peptide" evidence="5">
    <location>
        <begin position="1"/>
        <end position="22"/>
    </location>
</feature>
<dbReference type="InterPro" id="IPR006665">
    <property type="entry name" value="OmpA-like"/>
</dbReference>
<sequence>MRSSVKSALTAFLLLAGLPAAALDLELPISAQLSVATSDPLSSYRLPVGKWTEETGVPVKVYEGAIERQAWRLAGNSATTLQMMDPLRDDLTDAGYEIVFQCANQGCGGFDFRFDIEVLPAPSMHVNLIDYRFLSAEHPTEGAISILTSRNQAAGFIQIIRAGGKQKQSVNVETTALPAEVATGDIIGSLETLGHVVLSDMRFKAGSSELADQVPSLDQLAAYLKARPDRVIVFVGHTDATGSLAANQALSLRRATSAVDYLQDRHGITSAQISADGVGYLSPIATNLTEEGRIKNRRVEAVLISTE</sequence>
<dbReference type="CDD" id="cd07185">
    <property type="entry name" value="OmpA_C-like"/>
    <property type="match status" value="1"/>
</dbReference>
<evidence type="ECO:0000256" key="2">
    <source>
        <dbReference type="ARBA" id="ARBA00023136"/>
    </source>
</evidence>
<dbReference type="PANTHER" id="PTHR30329:SF21">
    <property type="entry name" value="LIPOPROTEIN YIAD-RELATED"/>
    <property type="match status" value="1"/>
</dbReference>
<comment type="subcellular location">
    <subcellularLocation>
        <location evidence="1">Cell outer membrane</location>
    </subcellularLocation>
</comment>
<dbReference type="Proteomes" id="UP000236752">
    <property type="component" value="Unassembled WGS sequence"/>
</dbReference>
<organism evidence="7 8">
    <name type="scientific">Thalassococcus halodurans</name>
    <dbReference type="NCBI Taxonomy" id="373675"/>
    <lineage>
        <taxon>Bacteria</taxon>
        <taxon>Pseudomonadati</taxon>
        <taxon>Pseudomonadota</taxon>
        <taxon>Alphaproteobacteria</taxon>
        <taxon>Rhodobacterales</taxon>
        <taxon>Roseobacteraceae</taxon>
        <taxon>Thalassococcus</taxon>
    </lineage>
</organism>
<feature type="chain" id="PRO_5009290824" evidence="5">
    <location>
        <begin position="23"/>
        <end position="307"/>
    </location>
</feature>
<dbReference type="PROSITE" id="PS51123">
    <property type="entry name" value="OMPA_2"/>
    <property type="match status" value="1"/>
</dbReference>
<protein>
    <submittedName>
        <fullName evidence="7">OmpA-OmpF porin, OOP family</fullName>
    </submittedName>
</protein>
<accession>A0A1H5YRS1</accession>
<evidence type="ECO:0000256" key="3">
    <source>
        <dbReference type="ARBA" id="ARBA00023237"/>
    </source>
</evidence>
<dbReference type="Pfam" id="PF00691">
    <property type="entry name" value="OmpA"/>
    <property type="match status" value="1"/>
</dbReference>